<protein>
    <submittedName>
        <fullName evidence="1">Uncharacterized protein</fullName>
    </submittedName>
</protein>
<reference evidence="1 2" key="1">
    <citation type="submission" date="2021-06" db="EMBL/GenBank/DDBJ databases">
        <authorList>
            <person name="Palmer J.M."/>
        </authorList>
    </citation>
    <scope>NUCLEOTIDE SEQUENCE [LARGE SCALE GENOMIC DNA]</scope>
    <source>
        <strain evidence="2">if_2019</strain>
        <tissue evidence="1">Muscle</tissue>
    </source>
</reference>
<evidence type="ECO:0000313" key="2">
    <source>
        <dbReference type="Proteomes" id="UP001482620"/>
    </source>
</evidence>
<keyword evidence="2" id="KW-1185">Reference proteome</keyword>
<comment type="caution">
    <text evidence="1">The sequence shown here is derived from an EMBL/GenBank/DDBJ whole genome shotgun (WGS) entry which is preliminary data.</text>
</comment>
<accession>A0ABV0TF72</accession>
<sequence>MSPGPGLKPGTSASRTIASAYGRELRPYTISAVAELTFLGALRRHMLSIQLDCGPCAKKFRHTPGSAAAGW</sequence>
<dbReference type="EMBL" id="JAHRIQ010034781">
    <property type="protein sequence ID" value="MEQ2231459.1"/>
    <property type="molecule type" value="Genomic_DNA"/>
</dbReference>
<name>A0ABV0TF72_9TELE</name>
<gene>
    <name evidence="1" type="ORF">ILYODFUR_000645</name>
</gene>
<dbReference type="Proteomes" id="UP001482620">
    <property type="component" value="Unassembled WGS sequence"/>
</dbReference>
<proteinExistence type="predicted"/>
<organism evidence="1 2">
    <name type="scientific">Ilyodon furcidens</name>
    <name type="common">goldbreast splitfin</name>
    <dbReference type="NCBI Taxonomy" id="33524"/>
    <lineage>
        <taxon>Eukaryota</taxon>
        <taxon>Metazoa</taxon>
        <taxon>Chordata</taxon>
        <taxon>Craniata</taxon>
        <taxon>Vertebrata</taxon>
        <taxon>Euteleostomi</taxon>
        <taxon>Actinopterygii</taxon>
        <taxon>Neopterygii</taxon>
        <taxon>Teleostei</taxon>
        <taxon>Neoteleostei</taxon>
        <taxon>Acanthomorphata</taxon>
        <taxon>Ovalentaria</taxon>
        <taxon>Atherinomorphae</taxon>
        <taxon>Cyprinodontiformes</taxon>
        <taxon>Goodeidae</taxon>
        <taxon>Ilyodon</taxon>
    </lineage>
</organism>
<evidence type="ECO:0000313" key="1">
    <source>
        <dbReference type="EMBL" id="MEQ2231459.1"/>
    </source>
</evidence>